<keyword evidence="4 6" id="KW-0067">ATP-binding</keyword>
<comment type="similarity">
    <text evidence="1">Belongs to the ABC transporter superfamily.</text>
</comment>
<dbReference type="SUPFAM" id="SSF52540">
    <property type="entry name" value="P-loop containing nucleoside triphosphate hydrolases"/>
    <property type="match status" value="1"/>
</dbReference>
<evidence type="ECO:0000256" key="3">
    <source>
        <dbReference type="ARBA" id="ARBA00022741"/>
    </source>
</evidence>
<dbReference type="SUPFAM" id="SSF50331">
    <property type="entry name" value="MOP-like"/>
    <property type="match status" value="1"/>
</dbReference>
<reference evidence="6" key="1">
    <citation type="submission" date="2020-12" db="EMBL/GenBank/DDBJ databases">
        <title>Bacterial taxonomy.</title>
        <authorList>
            <person name="Pan X."/>
        </authorList>
    </citation>
    <scope>NUCLEOTIDE SEQUENCE</scope>
    <source>
        <strain evidence="6">B2012</strain>
    </source>
</reference>
<dbReference type="Gene3D" id="3.40.50.300">
    <property type="entry name" value="P-loop containing nucleotide triphosphate hydrolases"/>
    <property type="match status" value="1"/>
</dbReference>
<protein>
    <submittedName>
        <fullName evidence="6">ABC transporter ATP-binding protein</fullName>
    </submittedName>
</protein>
<dbReference type="InterPro" id="IPR013611">
    <property type="entry name" value="Transp-assoc_OB_typ2"/>
</dbReference>
<feature type="domain" description="ABC transporter" evidence="5">
    <location>
        <begin position="12"/>
        <end position="243"/>
    </location>
</feature>
<dbReference type="GO" id="GO:0015697">
    <property type="term" value="P:quaternary ammonium group transport"/>
    <property type="evidence" value="ECO:0007669"/>
    <property type="project" value="UniProtKB-ARBA"/>
</dbReference>
<dbReference type="InterPro" id="IPR008995">
    <property type="entry name" value="Mo/tungstate-bd_C_term_dom"/>
</dbReference>
<gene>
    <name evidence="6" type="ORF">JCR33_12790</name>
</gene>
<dbReference type="InterPro" id="IPR050093">
    <property type="entry name" value="ABC_SmlMolc_Importer"/>
</dbReference>
<keyword evidence="3" id="KW-0547">Nucleotide-binding</keyword>
<evidence type="ECO:0000313" key="6">
    <source>
        <dbReference type="EMBL" id="MBJ3776575.1"/>
    </source>
</evidence>
<dbReference type="InterPro" id="IPR017871">
    <property type="entry name" value="ABC_transporter-like_CS"/>
</dbReference>
<name>A0A934MH49_9HYPH</name>
<dbReference type="EMBL" id="JAEKJA010000010">
    <property type="protein sequence ID" value="MBJ3776575.1"/>
    <property type="molecule type" value="Genomic_DNA"/>
</dbReference>
<sequence length="381" mass="40844">MPDPSADPELILRLEGVSKTFQNQRVLDALDLEIARGEFLTLLGPSGCGKSTTLNIVAGLLSPDGGRMTLRGRAADRLPPRKRRLGMVFQSWALFPHMTVFDNIAYGLKMQGSPSAAVVKTKVDEMLELVRLPGAEGKFPSQLSGGMQQRVALARALVTGPDLLLLDEPLSNLDAALRKEMQVEIKRIHETLKVSTLLVTHSQEEALVMSDRIAVMRGGKIERIAPPAEIYADPRSSFVCTFVGDANVMLGRVEALDAGVARIVLPTGLSLSATARPEWTIGGEAAFAIRPESFAVRPGPVEAEHVWSATVTDRIFKGGTVTYELAAEGAPHLTALALPRAGGRLFERGESVALAFGRQDVIPLADGEMAGAAVRPLTETV</sequence>
<dbReference type="GO" id="GO:0043190">
    <property type="term" value="C:ATP-binding cassette (ABC) transporter complex"/>
    <property type="evidence" value="ECO:0007669"/>
    <property type="project" value="InterPro"/>
</dbReference>
<dbReference type="InterPro" id="IPR027417">
    <property type="entry name" value="P-loop_NTPase"/>
</dbReference>
<evidence type="ECO:0000313" key="7">
    <source>
        <dbReference type="Proteomes" id="UP000609531"/>
    </source>
</evidence>
<dbReference type="PANTHER" id="PTHR42781">
    <property type="entry name" value="SPERMIDINE/PUTRESCINE IMPORT ATP-BINDING PROTEIN POTA"/>
    <property type="match status" value="1"/>
</dbReference>
<evidence type="ECO:0000259" key="5">
    <source>
        <dbReference type="PROSITE" id="PS50893"/>
    </source>
</evidence>
<dbReference type="Proteomes" id="UP000609531">
    <property type="component" value="Unassembled WGS sequence"/>
</dbReference>
<dbReference type="PROSITE" id="PS50893">
    <property type="entry name" value="ABC_TRANSPORTER_2"/>
    <property type="match status" value="1"/>
</dbReference>
<proteinExistence type="inferred from homology"/>
<dbReference type="InterPro" id="IPR003439">
    <property type="entry name" value="ABC_transporter-like_ATP-bd"/>
</dbReference>
<dbReference type="SMART" id="SM00382">
    <property type="entry name" value="AAA"/>
    <property type="match status" value="1"/>
</dbReference>
<dbReference type="GO" id="GO:0022857">
    <property type="term" value="F:transmembrane transporter activity"/>
    <property type="evidence" value="ECO:0007669"/>
    <property type="project" value="InterPro"/>
</dbReference>
<dbReference type="PROSITE" id="PS00211">
    <property type="entry name" value="ABC_TRANSPORTER_1"/>
    <property type="match status" value="1"/>
</dbReference>
<dbReference type="InterPro" id="IPR003593">
    <property type="entry name" value="AAA+_ATPase"/>
</dbReference>
<dbReference type="Gene3D" id="2.40.50.100">
    <property type="match status" value="1"/>
</dbReference>
<dbReference type="RefSeq" id="WP_198882480.1">
    <property type="nucleotide sequence ID" value="NZ_JAEKJA010000010.1"/>
</dbReference>
<dbReference type="Pfam" id="PF00005">
    <property type="entry name" value="ABC_tran"/>
    <property type="match status" value="1"/>
</dbReference>
<keyword evidence="2" id="KW-0813">Transport</keyword>
<dbReference type="GO" id="GO:0016887">
    <property type="term" value="F:ATP hydrolysis activity"/>
    <property type="evidence" value="ECO:0007669"/>
    <property type="project" value="InterPro"/>
</dbReference>
<dbReference type="AlphaFoldDB" id="A0A934MH49"/>
<evidence type="ECO:0000256" key="1">
    <source>
        <dbReference type="ARBA" id="ARBA00005417"/>
    </source>
</evidence>
<dbReference type="FunFam" id="3.40.50.300:FF:000425">
    <property type="entry name" value="Probable ABC transporter, ATP-binding subunit"/>
    <property type="match status" value="1"/>
</dbReference>
<dbReference type="GO" id="GO:0005524">
    <property type="term" value="F:ATP binding"/>
    <property type="evidence" value="ECO:0007669"/>
    <property type="project" value="UniProtKB-KW"/>
</dbReference>
<evidence type="ECO:0000256" key="4">
    <source>
        <dbReference type="ARBA" id="ARBA00022840"/>
    </source>
</evidence>
<comment type="caution">
    <text evidence="6">The sequence shown here is derived from an EMBL/GenBank/DDBJ whole genome shotgun (WGS) entry which is preliminary data.</text>
</comment>
<dbReference type="Pfam" id="PF08402">
    <property type="entry name" value="TOBE_2"/>
    <property type="match status" value="1"/>
</dbReference>
<keyword evidence="7" id="KW-1185">Reference proteome</keyword>
<accession>A0A934MH49</accession>
<evidence type="ECO:0000256" key="2">
    <source>
        <dbReference type="ARBA" id="ARBA00022448"/>
    </source>
</evidence>
<organism evidence="6 7">
    <name type="scientific">Acuticoccus mangrovi</name>
    <dbReference type="NCBI Taxonomy" id="2796142"/>
    <lineage>
        <taxon>Bacteria</taxon>
        <taxon>Pseudomonadati</taxon>
        <taxon>Pseudomonadota</taxon>
        <taxon>Alphaproteobacteria</taxon>
        <taxon>Hyphomicrobiales</taxon>
        <taxon>Amorphaceae</taxon>
        <taxon>Acuticoccus</taxon>
    </lineage>
</organism>
<dbReference type="PANTHER" id="PTHR42781:SF4">
    <property type="entry name" value="SPERMIDINE_PUTRESCINE IMPORT ATP-BINDING PROTEIN POTA"/>
    <property type="match status" value="1"/>
</dbReference>